<dbReference type="NCBIfam" id="NF003353">
    <property type="entry name" value="PRK04387.1"/>
    <property type="match status" value="1"/>
</dbReference>
<dbReference type="Proteomes" id="UP000232688">
    <property type="component" value="Unassembled WGS sequence"/>
</dbReference>
<sequence>MYRPSKRSFMEYSYPISPDWTTEEIITVVQFFEGIEKAYEKGIKREDMLALYRRFKQIVPSQAEEKSVFREFEEASGYVSYQVVKKVKELEDGEIIRVQR</sequence>
<dbReference type="Pfam" id="PF05256">
    <property type="entry name" value="UPF0223"/>
    <property type="match status" value="1"/>
</dbReference>
<evidence type="ECO:0000313" key="2">
    <source>
        <dbReference type="Proteomes" id="UP000232688"/>
    </source>
</evidence>
<dbReference type="InterPro" id="IPR007920">
    <property type="entry name" value="UPF0223"/>
</dbReference>
<organism evidence="1 2">
    <name type="scientific">Rhizophagus irregularis</name>
    <dbReference type="NCBI Taxonomy" id="588596"/>
    <lineage>
        <taxon>Eukaryota</taxon>
        <taxon>Fungi</taxon>
        <taxon>Fungi incertae sedis</taxon>
        <taxon>Mucoromycota</taxon>
        <taxon>Glomeromycotina</taxon>
        <taxon>Glomeromycetes</taxon>
        <taxon>Glomerales</taxon>
        <taxon>Glomeraceae</taxon>
        <taxon>Rhizophagus</taxon>
    </lineage>
</organism>
<gene>
    <name evidence="1" type="ORF">RhiirA1_485409</name>
</gene>
<dbReference type="SUPFAM" id="SSF158504">
    <property type="entry name" value="BH2638-like"/>
    <property type="match status" value="1"/>
</dbReference>
<protein>
    <submittedName>
        <fullName evidence="1">Uncharacterized protein</fullName>
    </submittedName>
</protein>
<reference evidence="1 2" key="1">
    <citation type="submission" date="2017-10" db="EMBL/GenBank/DDBJ databases">
        <title>Extensive intraspecific genome diversity in a model arbuscular mycorrhizal fungus.</title>
        <authorList>
            <person name="Chen E.C.H."/>
            <person name="Morin E."/>
            <person name="Baudet D."/>
            <person name="Noel J."/>
            <person name="Ndikumana S."/>
            <person name="Charron P."/>
            <person name="St-Onge C."/>
            <person name="Giorgi J."/>
            <person name="Grigoriev I.V."/>
            <person name="Roux C."/>
            <person name="Martin F.M."/>
            <person name="Corradi N."/>
        </authorList>
    </citation>
    <scope>NUCLEOTIDE SEQUENCE [LARGE SCALE GENOMIC DNA]</scope>
    <source>
        <strain evidence="1 2">A1</strain>
    </source>
</reference>
<dbReference type="VEuPathDB" id="FungiDB:RhiirA1_485409"/>
<dbReference type="InterPro" id="IPR023324">
    <property type="entry name" value="BH2638-like_sf"/>
</dbReference>
<accession>A0A2N0QI87</accession>
<dbReference type="PIRSF" id="PIRSF037260">
    <property type="entry name" value="UPF0223"/>
    <property type="match status" value="1"/>
</dbReference>
<comment type="caution">
    <text evidence="1">The sequence shown here is derived from an EMBL/GenBank/DDBJ whole genome shotgun (WGS) entry which is preliminary data.</text>
</comment>
<dbReference type="Gene3D" id="1.10.220.80">
    <property type="entry name" value="BH2638-like"/>
    <property type="match status" value="1"/>
</dbReference>
<dbReference type="AlphaFoldDB" id="A0A2N0QI87"/>
<proteinExistence type="inferred from homology"/>
<evidence type="ECO:0000313" key="1">
    <source>
        <dbReference type="EMBL" id="PKC50769.1"/>
    </source>
</evidence>
<reference evidence="1 2" key="2">
    <citation type="submission" date="2017-10" db="EMBL/GenBank/DDBJ databases">
        <title>Genome analyses suggest a sexual origin of heterokaryosis in a supposedly ancient asexual fungus.</title>
        <authorList>
            <person name="Corradi N."/>
            <person name="Sedzielewska K."/>
            <person name="Noel J."/>
            <person name="Charron P."/>
            <person name="Farinelli L."/>
            <person name="Marton T."/>
            <person name="Kruger M."/>
            <person name="Pelin A."/>
            <person name="Brachmann A."/>
            <person name="Corradi N."/>
        </authorList>
    </citation>
    <scope>NUCLEOTIDE SEQUENCE [LARGE SCALE GENOMIC DNA]</scope>
    <source>
        <strain evidence="1 2">A1</strain>
    </source>
</reference>
<name>A0A2N0QI87_9GLOM</name>
<dbReference type="HAMAP" id="MF_01041">
    <property type="entry name" value="UPF0223"/>
    <property type="match status" value="1"/>
</dbReference>
<dbReference type="EMBL" id="LLXH01009104">
    <property type="protein sequence ID" value="PKC50769.1"/>
    <property type="molecule type" value="Genomic_DNA"/>
</dbReference>